<dbReference type="Proteomes" id="UP000013827">
    <property type="component" value="Unassembled WGS sequence"/>
</dbReference>
<evidence type="ECO:0008006" key="4">
    <source>
        <dbReference type="Google" id="ProtNLM"/>
    </source>
</evidence>
<organism evidence="2 3">
    <name type="scientific">Emiliania huxleyi (strain CCMP1516)</name>
    <dbReference type="NCBI Taxonomy" id="280463"/>
    <lineage>
        <taxon>Eukaryota</taxon>
        <taxon>Haptista</taxon>
        <taxon>Haptophyta</taxon>
        <taxon>Prymnesiophyceae</taxon>
        <taxon>Isochrysidales</taxon>
        <taxon>Noelaerhabdaceae</taxon>
        <taxon>Emiliania</taxon>
    </lineage>
</organism>
<reference evidence="3" key="1">
    <citation type="journal article" date="2013" name="Nature">
        <title>Pan genome of the phytoplankton Emiliania underpins its global distribution.</title>
        <authorList>
            <person name="Read B.A."/>
            <person name="Kegel J."/>
            <person name="Klute M.J."/>
            <person name="Kuo A."/>
            <person name="Lefebvre S.C."/>
            <person name="Maumus F."/>
            <person name="Mayer C."/>
            <person name="Miller J."/>
            <person name="Monier A."/>
            <person name="Salamov A."/>
            <person name="Young J."/>
            <person name="Aguilar M."/>
            <person name="Claverie J.M."/>
            <person name="Frickenhaus S."/>
            <person name="Gonzalez K."/>
            <person name="Herman E.K."/>
            <person name="Lin Y.C."/>
            <person name="Napier J."/>
            <person name="Ogata H."/>
            <person name="Sarno A.F."/>
            <person name="Shmutz J."/>
            <person name="Schroeder D."/>
            <person name="de Vargas C."/>
            <person name="Verret F."/>
            <person name="von Dassow P."/>
            <person name="Valentin K."/>
            <person name="Van de Peer Y."/>
            <person name="Wheeler G."/>
            <person name="Dacks J.B."/>
            <person name="Delwiche C.F."/>
            <person name="Dyhrman S.T."/>
            <person name="Glockner G."/>
            <person name="John U."/>
            <person name="Richards T."/>
            <person name="Worden A.Z."/>
            <person name="Zhang X."/>
            <person name="Grigoriev I.V."/>
            <person name="Allen A.E."/>
            <person name="Bidle K."/>
            <person name="Borodovsky M."/>
            <person name="Bowler C."/>
            <person name="Brownlee C."/>
            <person name="Cock J.M."/>
            <person name="Elias M."/>
            <person name="Gladyshev V.N."/>
            <person name="Groth M."/>
            <person name="Guda C."/>
            <person name="Hadaegh A."/>
            <person name="Iglesias-Rodriguez M.D."/>
            <person name="Jenkins J."/>
            <person name="Jones B.M."/>
            <person name="Lawson T."/>
            <person name="Leese F."/>
            <person name="Lindquist E."/>
            <person name="Lobanov A."/>
            <person name="Lomsadze A."/>
            <person name="Malik S.B."/>
            <person name="Marsh M.E."/>
            <person name="Mackinder L."/>
            <person name="Mock T."/>
            <person name="Mueller-Roeber B."/>
            <person name="Pagarete A."/>
            <person name="Parker M."/>
            <person name="Probert I."/>
            <person name="Quesneville H."/>
            <person name="Raines C."/>
            <person name="Rensing S.A."/>
            <person name="Riano-Pachon D.M."/>
            <person name="Richier S."/>
            <person name="Rokitta S."/>
            <person name="Shiraiwa Y."/>
            <person name="Soanes D.M."/>
            <person name="van der Giezen M."/>
            <person name="Wahlund T.M."/>
            <person name="Williams B."/>
            <person name="Wilson W."/>
            <person name="Wolfe G."/>
            <person name="Wurch L.L."/>
        </authorList>
    </citation>
    <scope>NUCLEOTIDE SEQUENCE</scope>
</reference>
<evidence type="ECO:0000313" key="3">
    <source>
        <dbReference type="Proteomes" id="UP000013827"/>
    </source>
</evidence>
<sequence>MADTVLSLLFEDIHSSLAAAIDAVVSDHGVPGSKESPAAVAAWQEFPRSSPSFRMQTERLSRVAGSLDFQQGAIGLLLRLMPPSGDLEAGEVPFGFQSLLSRLNCVESCLGGVPTGRKAAALQARGEGRLAELVFTVVPLAVADILACILGERPEGSTDRIPLPPSSEAALLQLAFRGLCSSGGQQQLHPSLHEALARRAVLSWREVIRHLSTSSFETACAELNKQLHADSSADEAMAYLVGCQRISLPKDPCSPMVQPFFQLLARLAAQSRRPFNTAAFRRCLLWNLEGAVQQVRGQVEGDASMLQTWVALYLDCLEQGSELAGLALPAAALLVSRGPAAMWFCHMDVGKESKKVAKGLLGGKKVGLLRLCLTDLAYEERTSRPALCAVLRLLAGGAQLPASAVAPATDGEWWRAPTPDEEAGQMPLMTSRMPHESDESTAAMNERLRFVAEKLFWRKSTGRHVRLPKLLENGDVVVLIVGQIAVHSPTVAMDTVERLLAEGRDAEYQLLGVCALRRLLSYSLLSGQLEAQAARLLSIIGACEAAVGAEKRGLALAPLAPAEPEHPDAVKRLLRSAGSRKDREVALRLATYREAVACVPLVLPPQCLQDRSFFGQLLIHSDHDLATATSVALQQLMADAAWRRTAVLCTAKLLERAVEAPGGSRALLCSKEHHGVALQGVEAQLLTLALHLKKGLHLWAASIASEPWPLESLQEEAEGTAVARLAKRLAEADAAAASLLLHPSVALRAEGLALLEAIAALHSAHEEAYRRALAGRLAAVESATRKHRAAGDNREAEADLTEAAHGVLTKVPSQASIDQMQIPPLRKLLMLPPASLGIGSQFMFVVAEIASSLLRQGCTLRAARLRSILAAALGKMPASKDLAAFVADGSADLGALFALCGACKPMQSTDSGLHTVDACPPHEAAVVEAYNVTKPLADRLWPVLADKDLADGWTGLSVALLASCLDSDGASMGVESLSAWWTGLSRRRDDLRLSMARTLRSITQTEGFGRAVLSDAARSEHQRLLKLCLGFVRESKRVLEDPSCVSNYPLCLEVVQLVASLAAATAGDVRYDPKRWLRPLMVPASLQNSWPIVERCSLLELLMRWVRWREDKALAALATGGVRPQTQRSTPAVGSLEEQALFRIETVSAHAILLLVQSGPVMERDRLLAIAEAGPWSRDLDLLGWYESTHAEEGHNTLACLLGHHFEHLLPAFLHRAYFFAGSSPRLSTRYFHAIVDALVPADAALDDGPAAASDRDFESEVEAASPSLMLFGMIHLASTDARTRSRAFDLICRLTDSFGPAEGFECDGSSLGARRLLYAADEPTPMLLSSHLEKMRLAVAAQCPALSLPLVRGGVALLTQTQPLALTGAQQLLVLRTLSPWLANLQLEPLPSSRLSESSTFQFLREIAIVGLQPWSASGEAGDAYGALWHQLSARPADRSTAGQPAAPSNAYVIASFMLQVASRSDKAATLVRRLAVIAFDASPAELLPMLLARIEGEPLEESPPPTTQPCAPGPGGLIESVVEGASGADQAEDPIMAAVVALSGKPSRVQPRTLRFASAAAATEAESAPAVPGGLPEENEAVPAPEEEEGEEELLASTEQLRAAALLMLIEPLRHSMQRPLAQSAVCGEMPRILNLALLLMHSQSESALSVEENRSLRQLLRAMLESIVEAHRQSAGLAHLPVGVTTNQLPREVLALTERLGLASFRLRWPRVPNEVNNATPSIAMAMEAVNCCPIKEALCGILACVEGLGRTEVAAEWFSLAINRLRQPMELADRFKELSLVRLLLPLQPEHVRVTGLFHLVLESAQTALLELEGAAAARQHKSLPLALAEEAGALLGDIAARLAARGQLVQQPLLPWALVALTASPHPSIHATVYPALCFCLDHEPLLVAMRAGTLLPPPPRADSGGGDAFAGGLLAALLRNVCAAGCWGGAAASGLPVAHNGPAVAEAARGAALQSLRLASSVQAALVLSSPKREVAEMLAGVAAPLLDCWVIQLCELHALLSGASADTFATRAAALAAFEGLSDAAVAVDSLRGDTGPTTTTAALVAVASGDFALGDGDAAIRSLATPLLKAFLPTAGPHLARFARRLLASGPKHYAAPVLLLCTVALRTPGADCVAAFKPIVQGVAGLSLPAVPDLLLAAAMAGTRPTRLEAVITTAQCEGRDTALAAGAADTGAETRGASGALHALEQVLARA</sequence>
<dbReference type="GO" id="GO:0000902">
    <property type="term" value="P:cell morphogenesis"/>
    <property type="evidence" value="ECO:0007669"/>
    <property type="project" value="InterPro"/>
</dbReference>
<name>A0A0D3KWG8_EMIH1</name>
<reference evidence="2" key="2">
    <citation type="submission" date="2024-10" db="UniProtKB">
        <authorList>
            <consortium name="EnsemblProtists"/>
        </authorList>
    </citation>
    <scope>IDENTIFICATION</scope>
</reference>
<dbReference type="GO" id="GO:0005938">
    <property type="term" value="C:cell cortex"/>
    <property type="evidence" value="ECO:0007669"/>
    <property type="project" value="TreeGrafter"/>
</dbReference>
<accession>A0A0D3KWG8</accession>
<dbReference type="PaxDb" id="2903-EOD40103"/>
<dbReference type="KEGG" id="ehx:EMIHUDRAFT_222937"/>
<evidence type="ECO:0000256" key="1">
    <source>
        <dbReference type="SAM" id="MobiDB-lite"/>
    </source>
</evidence>
<dbReference type="PANTHER" id="PTHR12295:SF30">
    <property type="entry name" value="PROTEIN FURRY"/>
    <property type="match status" value="1"/>
</dbReference>
<dbReference type="PANTHER" id="PTHR12295">
    <property type="entry name" value="FURRY-RELATED"/>
    <property type="match status" value="1"/>
</dbReference>
<evidence type="ECO:0000313" key="2">
    <source>
        <dbReference type="EnsemblProtists" id="EOD40103"/>
    </source>
</evidence>
<dbReference type="InterPro" id="IPR039867">
    <property type="entry name" value="Furry/Tao3/Mor2"/>
</dbReference>
<dbReference type="HOGENOM" id="CLU_231205_0_0_1"/>
<proteinExistence type="predicted"/>
<dbReference type="GO" id="GO:0030427">
    <property type="term" value="C:site of polarized growth"/>
    <property type="evidence" value="ECO:0007669"/>
    <property type="project" value="TreeGrafter"/>
</dbReference>
<dbReference type="EnsemblProtists" id="EOD40103">
    <property type="protein sequence ID" value="EOD40103"/>
    <property type="gene ID" value="EMIHUDRAFT_222937"/>
</dbReference>
<dbReference type="RefSeq" id="XP_005792532.1">
    <property type="nucleotide sequence ID" value="XM_005792475.1"/>
</dbReference>
<dbReference type="GeneID" id="17285372"/>
<protein>
    <recommendedName>
        <fullName evidence="4">Non-specific serine/threonine protein kinase</fullName>
    </recommendedName>
</protein>
<feature type="region of interest" description="Disordered" evidence="1">
    <location>
        <begin position="1567"/>
        <end position="1594"/>
    </location>
</feature>
<feature type="compositionally biased region" description="Acidic residues" evidence="1">
    <location>
        <begin position="1579"/>
        <end position="1594"/>
    </location>
</feature>
<keyword evidence="3" id="KW-1185">Reference proteome</keyword>